<dbReference type="SUPFAM" id="SSF53067">
    <property type="entry name" value="Actin-like ATPase domain"/>
    <property type="match status" value="2"/>
</dbReference>
<dbReference type="Proteomes" id="UP000469523">
    <property type="component" value="Unassembled WGS sequence"/>
</dbReference>
<dbReference type="InterPro" id="IPR002731">
    <property type="entry name" value="ATPase_BadF"/>
</dbReference>
<feature type="domain" description="ATPase BadF/BadG/BcrA/BcrD type" evidence="1">
    <location>
        <begin position="4"/>
        <end position="301"/>
    </location>
</feature>
<dbReference type="CDD" id="cd24007">
    <property type="entry name" value="ASKHA_NBD_eukNAGK-like"/>
    <property type="match status" value="1"/>
</dbReference>
<dbReference type="InterPro" id="IPR052519">
    <property type="entry name" value="Euk-type_GlcNAc_Kinase"/>
</dbReference>
<dbReference type="RefSeq" id="WP_154440173.1">
    <property type="nucleotide sequence ID" value="NZ_VUNQ01000019.1"/>
</dbReference>
<dbReference type="InterPro" id="IPR043129">
    <property type="entry name" value="ATPase_NBD"/>
</dbReference>
<dbReference type="Pfam" id="PF01869">
    <property type="entry name" value="BcrAD_BadFG"/>
    <property type="match status" value="1"/>
</dbReference>
<sequence length="326" mass="36385">MLYLGVDGGGTKTAFVLINGKGKILAYNIKPTCHYKQSSLKNFENVIRQGIKDICNEAKISIAEINYVFLGIPGFGEIKKDISLLLNIIKEMLNDVPFTCDNDAVAAWAGSLACKAGINMVAGTGTIAFGMDKEGHSTRAGGWGHFCGDEGSAYWIGKKAIEIFSKESDGRINKTPFYNILREELDIENDFDLIDIVITKLFMKRDEIAKFSKIIYKAALENDTEAIKVFEEAAFEHYLTIKSVINQLNLQDEEILISYSGGVFNADSFVLEPLKRYLKEHGKVKLMKPILQPITGAALYAKIIDSNKYEESVVLTLKEEEIKWKI</sequence>
<dbReference type="Gene3D" id="3.30.420.40">
    <property type="match status" value="2"/>
</dbReference>
<gene>
    <name evidence="2" type="ORF">FYJ83_09840</name>
</gene>
<reference evidence="2 3" key="1">
    <citation type="submission" date="2019-09" db="EMBL/GenBank/DDBJ databases">
        <title>In-depth cultivation of the pig gut microbiome towards novel bacterial diversity and tailored functional studies.</title>
        <authorList>
            <person name="Wylensek D."/>
            <person name="Hitch T.C.A."/>
            <person name="Clavel T."/>
        </authorList>
    </citation>
    <scope>NUCLEOTIDE SEQUENCE [LARGE SCALE GENOMIC DNA]</scope>
    <source>
        <strain evidence="2 3">WCA3-693-APC-4?</strain>
    </source>
</reference>
<dbReference type="PANTHER" id="PTHR43190">
    <property type="entry name" value="N-ACETYL-D-GLUCOSAMINE KINASE"/>
    <property type="match status" value="1"/>
</dbReference>
<name>A0A6N7XJK5_9FIRM</name>
<keyword evidence="3" id="KW-1185">Reference proteome</keyword>
<dbReference type="PANTHER" id="PTHR43190:SF3">
    <property type="entry name" value="N-ACETYL-D-GLUCOSAMINE KINASE"/>
    <property type="match status" value="1"/>
</dbReference>
<dbReference type="AlphaFoldDB" id="A0A6N7XJK5"/>
<accession>A0A6N7XJK5</accession>
<evidence type="ECO:0000313" key="3">
    <source>
        <dbReference type="Proteomes" id="UP000469523"/>
    </source>
</evidence>
<proteinExistence type="predicted"/>
<comment type="caution">
    <text evidence="2">The sequence shown here is derived from an EMBL/GenBank/DDBJ whole genome shotgun (WGS) entry which is preliminary data.</text>
</comment>
<protein>
    <submittedName>
        <fullName evidence="2">ROK family protein</fullName>
    </submittedName>
</protein>
<evidence type="ECO:0000313" key="2">
    <source>
        <dbReference type="EMBL" id="MSU01766.1"/>
    </source>
</evidence>
<organism evidence="2 3">
    <name type="scientific">Tissierella pigra</name>
    <dbReference type="NCBI Taxonomy" id="2607614"/>
    <lineage>
        <taxon>Bacteria</taxon>
        <taxon>Bacillati</taxon>
        <taxon>Bacillota</taxon>
        <taxon>Tissierellia</taxon>
        <taxon>Tissierellales</taxon>
        <taxon>Tissierellaceae</taxon>
        <taxon>Tissierella</taxon>
    </lineage>
</organism>
<dbReference type="EMBL" id="VUNQ01000019">
    <property type="protein sequence ID" value="MSU01766.1"/>
    <property type="molecule type" value="Genomic_DNA"/>
</dbReference>
<evidence type="ECO:0000259" key="1">
    <source>
        <dbReference type="Pfam" id="PF01869"/>
    </source>
</evidence>